<sequence>MQSNNKVTLQINLAPGDYPHARHILPHQLNALAAQVDEILLVVDTKASKGRFAANWAENKGLLNNFLEDINQTYPVDIIPVDYSAAVKQQVANYFFGGRHIPDKDYRGGPFYAYFFGLFMAKHNYVFHLDSDIFLGGGSQTWVAESIDMFQQHPDCFVNSPLPGPPHPQETLLGQRIVKKIASFAFQLEGMSTRLFMADKARFQSKKLALKKPNVRSQLKAIVQGNPNAQLPEVLISDYMRQNGLIRIDFLGGGQGMWSLHPPYRTDNFYADLPQLIQRIEENNLPPQQQGFYDIINEVCDWTEAREKLRTNRWWKRKNRW</sequence>
<accession>A0A4Y8SP53</accession>
<dbReference type="SUPFAM" id="SSF53448">
    <property type="entry name" value="Nucleotide-diphospho-sugar transferases"/>
    <property type="match status" value="1"/>
</dbReference>
<comment type="caution">
    <text evidence="1">The sequence shown here is derived from an EMBL/GenBank/DDBJ whole genome shotgun (WGS) entry which is preliminary data.</text>
</comment>
<organism evidence="1 2">
    <name type="scientific">Mucilaginibacter psychrotolerans</name>
    <dbReference type="NCBI Taxonomy" id="1524096"/>
    <lineage>
        <taxon>Bacteria</taxon>
        <taxon>Pseudomonadati</taxon>
        <taxon>Bacteroidota</taxon>
        <taxon>Sphingobacteriia</taxon>
        <taxon>Sphingobacteriales</taxon>
        <taxon>Sphingobacteriaceae</taxon>
        <taxon>Mucilaginibacter</taxon>
    </lineage>
</organism>
<reference evidence="1 2" key="1">
    <citation type="journal article" date="2017" name="Int. J. Syst. Evol. Microbiol.">
        <title>Mucilaginibacterpsychrotolerans sp. nov., isolated from peatlands.</title>
        <authorList>
            <person name="Deng Y."/>
            <person name="Shen L."/>
            <person name="Xu B."/>
            <person name="Liu Y."/>
            <person name="Gu Z."/>
            <person name="Liu H."/>
            <person name="Zhou Y."/>
        </authorList>
    </citation>
    <scope>NUCLEOTIDE SEQUENCE [LARGE SCALE GENOMIC DNA]</scope>
    <source>
        <strain evidence="1 2">NH7-4</strain>
    </source>
</reference>
<name>A0A4Y8SP53_9SPHI</name>
<gene>
    <name evidence="1" type="ORF">E2R66_01400</name>
</gene>
<protein>
    <submittedName>
        <fullName evidence="1">Glycosyltransferase family 2 protein</fullName>
    </submittedName>
</protein>
<dbReference type="InterPro" id="IPR029044">
    <property type="entry name" value="Nucleotide-diphossugar_trans"/>
</dbReference>
<dbReference type="CDD" id="cd00761">
    <property type="entry name" value="Glyco_tranf_GTA_type"/>
    <property type="match status" value="1"/>
</dbReference>
<dbReference type="Proteomes" id="UP000297540">
    <property type="component" value="Unassembled WGS sequence"/>
</dbReference>
<proteinExistence type="predicted"/>
<dbReference type="EMBL" id="SOZE01000001">
    <property type="protein sequence ID" value="TFF40859.1"/>
    <property type="molecule type" value="Genomic_DNA"/>
</dbReference>
<dbReference type="OrthoDB" id="8289813at2"/>
<dbReference type="AlphaFoldDB" id="A0A4Y8SP53"/>
<dbReference type="GO" id="GO:0016740">
    <property type="term" value="F:transferase activity"/>
    <property type="evidence" value="ECO:0007669"/>
    <property type="project" value="UniProtKB-KW"/>
</dbReference>
<keyword evidence="2" id="KW-1185">Reference proteome</keyword>
<dbReference type="RefSeq" id="WP_133229591.1">
    <property type="nucleotide sequence ID" value="NZ_SOZE01000001.1"/>
</dbReference>
<evidence type="ECO:0000313" key="1">
    <source>
        <dbReference type="EMBL" id="TFF40859.1"/>
    </source>
</evidence>
<evidence type="ECO:0000313" key="2">
    <source>
        <dbReference type="Proteomes" id="UP000297540"/>
    </source>
</evidence>
<keyword evidence="1" id="KW-0808">Transferase</keyword>